<organism evidence="1 2">
    <name type="scientific">Armillaria ostoyae</name>
    <name type="common">Armillaria root rot fungus</name>
    <dbReference type="NCBI Taxonomy" id="47428"/>
    <lineage>
        <taxon>Eukaryota</taxon>
        <taxon>Fungi</taxon>
        <taxon>Dikarya</taxon>
        <taxon>Basidiomycota</taxon>
        <taxon>Agaricomycotina</taxon>
        <taxon>Agaricomycetes</taxon>
        <taxon>Agaricomycetidae</taxon>
        <taxon>Agaricales</taxon>
        <taxon>Marasmiineae</taxon>
        <taxon>Physalacriaceae</taxon>
        <taxon>Armillaria</taxon>
    </lineage>
</organism>
<gene>
    <name evidence="1" type="ORF">ARMOST_02593</name>
</gene>
<protein>
    <submittedName>
        <fullName evidence="1">Uncharacterized protein</fullName>
    </submittedName>
</protein>
<dbReference type="EMBL" id="FUEG01000002">
    <property type="protein sequence ID" value="SJK99300.1"/>
    <property type="molecule type" value="Genomic_DNA"/>
</dbReference>
<accession>A0A284QS48</accession>
<proteinExistence type="predicted"/>
<evidence type="ECO:0000313" key="2">
    <source>
        <dbReference type="Proteomes" id="UP000219338"/>
    </source>
</evidence>
<keyword evidence="2" id="KW-1185">Reference proteome</keyword>
<evidence type="ECO:0000313" key="1">
    <source>
        <dbReference type="EMBL" id="SJK99300.1"/>
    </source>
</evidence>
<dbReference type="AlphaFoldDB" id="A0A284QS48"/>
<reference evidence="2" key="1">
    <citation type="journal article" date="2017" name="Nat. Ecol. Evol.">
        <title>Genome expansion and lineage-specific genetic innovations in the forest pathogenic fungi Armillaria.</title>
        <authorList>
            <person name="Sipos G."/>
            <person name="Prasanna A.N."/>
            <person name="Walter M.C."/>
            <person name="O'Connor E."/>
            <person name="Balint B."/>
            <person name="Krizsan K."/>
            <person name="Kiss B."/>
            <person name="Hess J."/>
            <person name="Varga T."/>
            <person name="Slot J."/>
            <person name="Riley R."/>
            <person name="Boka B."/>
            <person name="Rigling D."/>
            <person name="Barry K."/>
            <person name="Lee J."/>
            <person name="Mihaltcheva S."/>
            <person name="LaButti K."/>
            <person name="Lipzen A."/>
            <person name="Waldron R."/>
            <person name="Moloney N.M."/>
            <person name="Sperisen C."/>
            <person name="Kredics L."/>
            <person name="Vagvoelgyi C."/>
            <person name="Patrignani A."/>
            <person name="Fitzpatrick D."/>
            <person name="Nagy I."/>
            <person name="Doyle S."/>
            <person name="Anderson J.B."/>
            <person name="Grigoriev I.V."/>
            <person name="Gueldener U."/>
            <person name="Muensterkoetter M."/>
            <person name="Nagy L.G."/>
        </authorList>
    </citation>
    <scope>NUCLEOTIDE SEQUENCE [LARGE SCALE GENOMIC DNA]</scope>
    <source>
        <strain evidence="2">C18/9</strain>
    </source>
</reference>
<name>A0A284QS48_ARMOS</name>
<sequence length="122" mass="13793">MRHERAVIAYHSLTTPFHLQSHPKMAMNAALFPTRLGSDDTLLSHDFPSEPYKPPSETMNRLAGCTLDHFQLVLPVQHPLLCTLALQYSMRRGRSLGGLGKDFLAYMRPDEFGKPHPEIRAP</sequence>
<dbReference type="Proteomes" id="UP000219338">
    <property type="component" value="Unassembled WGS sequence"/>
</dbReference>